<dbReference type="Pfam" id="PF13561">
    <property type="entry name" value="adh_short_C2"/>
    <property type="match status" value="1"/>
</dbReference>
<evidence type="ECO:0000313" key="2">
    <source>
        <dbReference type="Proteomes" id="UP001617351"/>
    </source>
</evidence>
<dbReference type="Proteomes" id="UP001617351">
    <property type="component" value="Unassembled WGS sequence"/>
</dbReference>
<reference evidence="1 2" key="1">
    <citation type="submission" date="2024-10" db="EMBL/GenBank/DDBJ databases">
        <title>The Natural Products Discovery Center: Release of the First 8490 Sequenced Strains for Exploring Actinobacteria Biosynthetic Diversity.</title>
        <authorList>
            <person name="Kalkreuter E."/>
            <person name="Kautsar S.A."/>
            <person name="Yang D."/>
            <person name="Bader C.D."/>
            <person name="Teijaro C.N."/>
            <person name="Fluegel L."/>
            <person name="Davis C.M."/>
            <person name="Simpson J.R."/>
            <person name="Lauterbach L."/>
            <person name="Steele A.D."/>
            <person name="Gui C."/>
            <person name="Meng S."/>
            <person name="Li G."/>
            <person name="Viehrig K."/>
            <person name="Ye F."/>
            <person name="Su P."/>
            <person name="Kiefer A.F."/>
            <person name="Nichols A."/>
            <person name="Cepeda A.J."/>
            <person name="Yan W."/>
            <person name="Fan B."/>
            <person name="Jiang Y."/>
            <person name="Adhikari A."/>
            <person name="Zheng C.-J."/>
            <person name="Schuster L."/>
            <person name="Cowan T.M."/>
            <person name="Smanski M.J."/>
            <person name="Chevrette M.G."/>
            <person name="De Carvalho L.P.S."/>
            <person name="Shen B."/>
        </authorList>
    </citation>
    <scope>NUCLEOTIDE SEQUENCE [LARGE SCALE GENOMIC DNA]</scope>
    <source>
        <strain evidence="1 2">NPDC087220</strain>
    </source>
</reference>
<name>A0ABW8ECV9_STRT5</name>
<organism evidence="1 2">
    <name type="scientific">Streptomyces toxytricini</name>
    <name type="common">Actinomyces toxytricini</name>
    <dbReference type="NCBI Taxonomy" id="67369"/>
    <lineage>
        <taxon>Bacteria</taxon>
        <taxon>Bacillati</taxon>
        <taxon>Actinomycetota</taxon>
        <taxon>Actinomycetes</taxon>
        <taxon>Kitasatosporales</taxon>
        <taxon>Streptomycetaceae</taxon>
        <taxon>Streptomyces</taxon>
    </lineage>
</organism>
<evidence type="ECO:0000313" key="1">
    <source>
        <dbReference type="EMBL" id="MFJ2821069.1"/>
    </source>
</evidence>
<gene>
    <name evidence="1" type="ORF">ACIO7M_08160</name>
</gene>
<accession>A0ABW8ECV9</accession>
<dbReference type="Gene3D" id="3.40.50.720">
    <property type="entry name" value="NAD(P)-binding Rossmann-like Domain"/>
    <property type="match status" value="2"/>
</dbReference>
<dbReference type="PANTHER" id="PTHR43544:SF2">
    <property type="entry name" value="OXIDOREDUCTASE"/>
    <property type="match status" value="1"/>
</dbReference>
<dbReference type="InterPro" id="IPR002347">
    <property type="entry name" value="SDR_fam"/>
</dbReference>
<comment type="caution">
    <text evidence="1">The sequence shown here is derived from an EMBL/GenBank/DDBJ whole genome shotgun (WGS) entry which is preliminary data.</text>
</comment>
<dbReference type="RefSeq" id="WP_402379386.1">
    <property type="nucleotide sequence ID" value="NZ_JBIUYY010000003.1"/>
</dbReference>
<protein>
    <submittedName>
        <fullName evidence="1">SDR family oxidoreductase</fullName>
    </submittedName>
</protein>
<sequence length="484" mass="52541">METCLELLDRARRLPLDGEDRRLLEKAAGAFLRDGRQRRRAADRAARAAADARLLAATATGAADRTMDAPLPPPAPGHALTVGAYIGGRRLHTEAAPPQTAADREPQLLHRPQRCYVCKDHYRRVHHFYHRLCPRCAEDNLARRTARTDLTGRRALLTGGRVKIGFQAALMLLRDGAELTVTTRFPRDAVRRFAAAPGSAGWWHRLEIAALDLRDPRQVLAFTGRLLAQGRPLDILINNAAQTLRRSPQAYSALAAAEDAAADPALPAARVWTAPGFLAPGHRAEPLPWSKELLAASGAPLPAPVPAAQPPAAVDEAGLLTETAAVNSWTLRLGEVDPVEMLEVQLVNNIAPFLLADRLLPLLEASPHPRRYLVNVSAVEGQFAVRNKTGDHPHTNMAKAALNMLTRTSAADLAARGIHACSVDTGWVTDEKPLPARERHAAAGFRPPLDIVDGAARIYHPVVQGEAGTPLHGVLLKDYRHVPW</sequence>
<dbReference type="PANTHER" id="PTHR43544">
    <property type="entry name" value="SHORT-CHAIN DEHYDROGENASE/REDUCTASE"/>
    <property type="match status" value="1"/>
</dbReference>
<proteinExistence type="predicted"/>
<dbReference type="Pfam" id="PF00106">
    <property type="entry name" value="adh_short"/>
    <property type="match status" value="1"/>
</dbReference>
<dbReference type="InterPro" id="IPR036291">
    <property type="entry name" value="NAD(P)-bd_dom_sf"/>
</dbReference>
<dbReference type="InterPro" id="IPR051468">
    <property type="entry name" value="Fungal_SecMetab_SDRs"/>
</dbReference>
<dbReference type="PRINTS" id="PR00081">
    <property type="entry name" value="GDHRDH"/>
</dbReference>
<keyword evidence="2" id="KW-1185">Reference proteome</keyword>
<dbReference type="EMBL" id="JBIUYY010000003">
    <property type="protein sequence ID" value="MFJ2821069.1"/>
    <property type="molecule type" value="Genomic_DNA"/>
</dbReference>
<dbReference type="SUPFAM" id="SSF51735">
    <property type="entry name" value="NAD(P)-binding Rossmann-fold domains"/>
    <property type="match status" value="1"/>
</dbReference>